<organism evidence="3 4">
    <name type="scientific">Pseudonocardia alaniniphila</name>
    <dbReference type="NCBI Taxonomy" id="75291"/>
    <lineage>
        <taxon>Bacteria</taxon>
        <taxon>Bacillati</taxon>
        <taxon>Actinomycetota</taxon>
        <taxon>Actinomycetes</taxon>
        <taxon>Pseudonocardiales</taxon>
        <taxon>Pseudonocardiaceae</taxon>
        <taxon>Pseudonocardia</taxon>
    </lineage>
</organism>
<dbReference type="GO" id="GO:0016787">
    <property type="term" value="F:hydrolase activity"/>
    <property type="evidence" value="ECO:0007669"/>
    <property type="project" value="UniProtKB-KW"/>
</dbReference>
<feature type="signal peptide" evidence="1">
    <location>
        <begin position="1"/>
        <end position="22"/>
    </location>
</feature>
<dbReference type="Gene3D" id="3.40.50.1820">
    <property type="entry name" value="alpha/beta hydrolase"/>
    <property type="match status" value="1"/>
</dbReference>
<accession>A0ABS9TIV0</accession>
<dbReference type="InterPro" id="IPR053145">
    <property type="entry name" value="AB_hydrolase_Est10"/>
</dbReference>
<keyword evidence="1" id="KW-0732">Signal</keyword>
<dbReference type="InterPro" id="IPR029058">
    <property type="entry name" value="AB_hydrolase_fold"/>
</dbReference>
<name>A0ABS9TIV0_9PSEU</name>
<evidence type="ECO:0000313" key="3">
    <source>
        <dbReference type="EMBL" id="MCH6168450.1"/>
    </source>
</evidence>
<dbReference type="Proteomes" id="UP001299970">
    <property type="component" value="Unassembled WGS sequence"/>
</dbReference>
<feature type="chain" id="PRO_5046152338" evidence="1">
    <location>
        <begin position="23"/>
        <end position="458"/>
    </location>
</feature>
<evidence type="ECO:0000256" key="1">
    <source>
        <dbReference type="SAM" id="SignalP"/>
    </source>
</evidence>
<comment type="caution">
    <text evidence="3">The sequence shown here is derived from an EMBL/GenBank/DDBJ whole genome shotgun (WGS) entry which is preliminary data.</text>
</comment>
<evidence type="ECO:0000313" key="4">
    <source>
        <dbReference type="Proteomes" id="UP001299970"/>
    </source>
</evidence>
<gene>
    <name evidence="3" type="ORF">MMF94_22385</name>
</gene>
<dbReference type="RefSeq" id="WP_241039088.1">
    <property type="nucleotide sequence ID" value="NZ_BAAAJF010000055.1"/>
</dbReference>
<dbReference type="Pfam" id="PF12146">
    <property type="entry name" value="Hydrolase_4"/>
    <property type="match status" value="1"/>
</dbReference>
<protein>
    <submittedName>
        <fullName evidence="3">Alpha/beta fold hydrolase</fullName>
    </submittedName>
</protein>
<dbReference type="SUPFAM" id="SSF53474">
    <property type="entry name" value="alpha/beta-Hydrolases"/>
    <property type="match status" value="1"/>
</dbReference>
<reference evidence="3 4" key="1">
    <citation type="submission" date="2022-03" db="EMBL/GenBank/DDBJ databases">
        <title>Pseudonocardia alaer sp. nov., a novel actinomycete isolated from reed forest soil.</title>
        <authorList>
            <person name="Wang L."/>
        </authorList>
    </citation>
    <scope>NUCLEOTIDE SEQUENCE [LARGE SCALE GENOMIC DNA]</scope>
    <source>
        <strain evidence="3 4">Y-16303</strain>
    </source>
</reference>
<dbReference type="PROSITE" id="PS51257">
    <property type="entry name" value="PROKAR_LIPOPROTEIN"/>
    <property type="match status" value="1"/>
</dbReference>
<evidence type="ECO:0000259" key="2">
    <source>
        <dbReference type="Pfam" id="PF12146"/>
    </source>
</evidence>
<sequence>MRRTIFGLIALLLLSACTGPGADTPRDLSGDWHGSINTPGNPLQIGVRIAGTTGTFDLPAQGLRALALKDVRLDGDAVSFHLPDVPGGATFDGTRNEDGTIAGTYSQGGQTAPFTLSAGALPDVGRPQEPQPPFPYRSEDVTYPSGPLTMAGTLTLPEGDGPFPAVMLITGSGAQDRDETIAGHKPFLVLADAITRAGYAVLRVDDRGVGGSSGDLQQASYDDLTGDALAGLAFLKSRSEIDPAKIGLIGHSEGGSLAPLVAQRAGAGGVAFVVLMAAPAVTGEEVLVLQNRLLFQQAGAPPEQVQAQIDYVRNLSGLLRAQDYDAARQLSRDRIAQQTSALPEDQRPSAEELEAQLPATPAYRAVLTYDPAPALRALQVPVLAIFGAKDLQVPPTQSEPALRTVLAGKPDVTIRTFAELNHLMQPATTGAITEYPTIDTTIDAEVLNLVTNWMSERF</sequence>
<dbReference type="EMBL" id="JAKXMK010000019">
    <property type="protein sequence ID" value="MCH6168450.1"/>
    <property type="molecule type" value="Genomic_DNA"/>
</dbReference>
<dbReference type="PANTHER" id="PTHR43265">
    <property type="entry name" value="ESTERASE ESTD"/>
    <property type="match status" value="1"/>
</dbReference>
<feature type="domain" description="Serine aminopeptidase S33" evidence="2">
    <location>
        <begin position="190"/>
        <end position="423"/>
    </location>
</feature>
<dbReference type="PANTHER" id="PTHR43265:SF1">
    <property type="entry name" value="ESTERASE ESTD"/>
    <property type="match status" value="1"/>
</dbReference>
<proteinExistence type="predicted"/>
<dbReference type="InterPro" id="IPR022742">
    <property type="entry name" value="Hydrolase_4"/>
</dbReference>
<keyword evidence="4" id="KW-1185">Reference proteome</keyword>
<keyword evidence="3" id="KW-0378">Hydrolase</keyword>